<protein>
    <submittedName>
        <fullName evidence="1">Uncharacterized protein</fullName>
    </submittedName>
</protein>
<reference evidence="1 2" key="1">
    <citation type="journal article" date="2010" name="J. Bacteriol.">
        <title>Genome sequences of Pelagibaca bermudensis HTCC2601T and Maritimibacter alkaliphilus HTCC2654T, the type strains of two marine Roseobacter genera.</title>
        <authorList>
            <person name="Thrash J.C."/>
            <person name="Cho J.C."/>
            <person name="Ferriera S."/>
            <person name="Johnson J."/>
            <person name="Vergin K.L."/>
            <person name="Giovannoni S.J."/>
        </authorList>
    </citation>
    <scope>NUCLEOTIDE SEQUENCE [LARGE SCALE GENOMIC DNA]</scope>
    <source>
        <strain evidence="1 2">HTCC2654</strain>
    </source>
</reference>
<dbReference type="HOGENOM" id="CLU_3414800_0_0_5"/>
<gene>
    <name evidence="1" type="ORF">RB2654_14260</name>
</gene>
<dbReference type="Proteomes" id="UP000002931">
    <property type="component" value="Unassembled WGS sequence"/>
</dbReference>
<organism evidence="1 2">
    <name type="scientific">Maritimibacter alkaliphilus HTCC2654</name>
    <dbReference type="NCBI Taxonomy" id="314271"/>
    <lineage>
        <taxon>Bacteria</taxon>
        <taxon>Pseudomonadati</taxon>
        <taxon>Pseudomonadota</taxon>
        <taxon>Alphaproteobacteria</taxon>
        <taxon>Rhodobacterales</taxon>
        <taxon>Roseobacteraceae</taxon>
        <taxon>Maritimibacter</taxon>
    </lineage>
</organism>
<accession>A3VGQ1</accession>
<dbReference type="AlphaFoldDB" id="A3VGQ1"/>
<sequence length="27" mass="3218">MPISQTIRSEPLLKSWPKRWGVDLEIH</sequence>
<dbReference type="EMBL" id="AAMT01000008">
    <property type="protein sequence ID" value="EAQ12456.1"/>
    <property type="molecule type" value="Genomic_DNA"/>
</dbReference>
<keyword evidence="2" id="KW-1185">Reference proteome</keyword>
<name>A3VGQ1_9RHOB</name>
<evidence type="ECO:0000313" key="2">
    <source>
        <dbReference type="Proteomes" id="UP000002931"/>
    </source>
</evidence>
<comment type="caution">
    <text evidence="1">The sequence shown here is derived from an EMBL/GenBank/DDBJ whole genome shotgun (WGS) entry which is preliminary data.</text>
</comment>
<proteinExistence type="predicted"/>
<evidence type="ECO:0000313" key="1">
    <source>
        <dbReference type="EMBL" id="EAQ12456.1"/>
    </source>
</evidence>